<feature type="region of interest" description="Disordered" evidence="1">
    <location>
        <begin position="1"/>
        <end position="20"/>
    </location>
</feature>
<name>A0A8U0IG33_9EURY</name>
<protein>
    <submittedName>
        <fullName evidence="2">Uncharacterized protein</fullName>
    </submittedName>
</protein>
<accession>A0A8U0IG33</accession>
<feature type="compositionally biased region" description="Basic and acidic residues" evidence="1">
    <location>
        <begin position="1"/>
        <end position="16"/>
    </location>
</feature>
<evidence type="ECO:0000313" key="2">
    <source>
        <dbReference type="EMBL" id="UPV99635.1"/>
    </source>
</evidence>
<keyword evidence="3" id="KW-1185">Reference proteome</keyword>
<dbReference type="EMBL" id="CP096658">
    <property type="protein sequence ID" value="UPV99635.1"/>
    <property type="molecule type" value="Genomic_DNA"/>
</dbReference>
<dbReference type="Proteomes" id="UP000830434">
    <property type="component" value="Chromosome"/>
</dbReference>
<proteinExistence type="predicted"/>
<gene>
    <name evidence="2" type="ORF">M0R88_14065</name>
</gene>
<dbReference type="AlphaFoldDB" id="A0A8U0IG33"/>
<reference evidence="2" key="1">
    <citation type="submission" date="2022-04" db="EMBL/GenBank/DDBJ databases">
        <title>Diverse halophilic archaea isolated from saline environments.</title>
        <authorList>
            <person name="Cui H.-L."/>
        </authorList>
    </citation>
    <scope>NUCLEOTIDE SEQUENCE</scope>
    <source>
        <strain evidence="2">XZYJT40</strain>
    </source>
</reference>
<dbReference type="RefSeq" id="WP_248654127.1">
    <property type="nucleotide sequence ID" value="NZ_CP096658.1"/>
</dbReference>
<organism evidence="2 3">
    <name type="scientific">Halorussus gelatinilyticus</name>
    <dbReference type="NCBI Taxonomy" id="2937524"/>
    <lineage>
        <taxon>Archaea</taxon>
        <taxon>Methanobacteriati</taxon>
        <taxon>Methanobacteriota</taxon>
        <taxon>Stenosarchaea group</taxon>
        <taxon>Halobacteria</taxon>
        <taxon>Halobacteriales</taxon>
        <taxon>Haladaptataceae</taxon>
        <taxon>Halorussus</taxon>
    </lineage>
</organism>
<dbReference type="KEGG" id="haxz:M0R88_14065"/>
<evidence type="ECO:0000313" key="3">
    <source>
        <dbReference type="Proteomes" id="UP000830434"/>
    </source>
</evidence>
<sequence>MPTDVRTHPDAPDLEKLQNLVLEPIPQSEIRRRRENGEVLVEDVINEREDLDVRAPMSEEPGEPVDGDVGTALYRLVQLFGTPPFPEYAAGEDISDRNETTYKYLFRASLEDDVDDLPDEWLMTLCDWRLEVGVGICEWRDEESEFTADEKVALTSMALAQNVTTEPVECDYKGIWY</sequence>
<dbReference type="GeneID" id="72191002"/>
<evidence type="ECO:0000256" key="1">
    <source>
        <dbReference type="SAM" id="MobiDB-lite"/>
    </source>
</evidence>